<keyword evidence="2" id="KW-1185">Reference proteome</keyword>
<dbReference type="Gene3D" id="3.30.530.20">
    <property type="match status" value="1"/>
</dbReference>
<dbReference type="eggNOG" id="COG4891">
    <property type="taxonomic scope" value="Bacteria"/>
</dbReference>
<evidence type="ECO:0008006" key="3">
    <source>
        <dbReference type="Google" id="ProtNLM"/>
    </source>
</evidence>
<dbReference type="Proteomes" id="UP000014983">
    <property type="component" value="Chromosome"/>
</dbReference>
<dbReference type="PATRIC" id="fig|1276221.3.peg.475"/>
<organism evidence="1 2">
    <name type="scientific">Spiroplasma diminutum CUAS-1</name>
    <dbReference type="NCBI Taxonomy" id="1276221"/>
    <lineage>
        <taxon>Bacteria</taxon>
        <taxon>Bacillati</taxon>
        <taxon>Mycoplasmatota</taxon>
        <taxon>Mollicutes</taxon>
        <taxon>Entomoplasmatales</taxon>
        <taxon>Spiroplasmataceae</taxon>
        <taxon>Spiroplasma</taxon>
    </lineage>
</organism>
<dbReference type="InParanoid" id="S5LWQ1"/>
<dbReference type="OrthoDB" id="191189at2"/>
<dbReference type="KEGG" id="sdi:SDIMI_v3c04750"/>
<dbReference type="InterPro" id="IPR023393">
    <property type="entry name" value="START-like_dom_sf"/>
</dbReference>
<accession>S5LWQ1</accession>
<dbReference type="PANTHER" id="PTHR36166">
    <property type="entry name" value="CHROMOSOME 9, WHOLE GENOME SHOTGUN SEQUENCE"/>
    <property type="match status" value="1"/>
</dbReference>
<reference evidence="1 2" key="1">
    <citation type="journal article" date="2013" name="Genome Biol. Evol.">
        <title>Comparison of metabolic capacities and inference of gene content evolution in mosquito-associated Spiroplasma diminutum and S. taiwanense.</title>
        <authorList>
            <person name="Lo W.S."/>
            <person name="Ku C."/>
            <person name="Chen L.L."/>
            <person name="Chang T.H."/>
            <person name="Kuo C.H."/>
        </authorList>
    </citation>
    <scope>NUCLEOTIDE SEQUENCE [LARGE SCALE GENOMIC DNA]</scope>
    <source>
        <strain evidence="1">CUAS-1</strain>
    </source>
</reference>
<evidence type="ECO:0000313" key="1">
    <source>
        <dbReference type="EMBL" id="AGR42179.1"/>
    </source>
</evidence>
<dbReference type="AlphaFoldDB" id="S5LWQ1"/>
<dbReference type="CDD" id="cd07822">
    <property type="entry name" value="SRPBCC_4"/>
    <property type="match status" value="1"/>
</dbReference>
<dbReference type="EMBL" id="CP005076">
    <property type="protein sequence ID" value="AGR42179.1"/>
    <property type="molecule type" value="Genomic_DNA"/>
</dbReference>
<sequence>MNNYEINLEINIKAPIELVWEEIINFHEYGVWNPVYSFIKGKFDEHSKLKIVLKNNMKLKAKILEINELNNFSWLMTIGPKFLFNSIHNFELVKLDNENCKFIQNEKFAGLGVKRFWKKMKLQTEQGYDYMNMALKYLCENKFKQKK</sequence>
<gene>
    <name evidence="1" type="ORF">SDIMI_v3c04750</name>
</gene>
<dbReference type="RefSeq" id="WP_020836411.1">
    <property type="nucleotide sequence ID" value="NC_021833.1"/>
</dbReference>
<name>S5LWQ1_9MOLU</name>
<protein>
    <recommendedName>
        <fullName evidence="3">SRPBCC domain-containing protein</fullName>
    </recommendedName>
</protein>
<dbReference type="HOGENOM" id="CLU_069867_4_0_14"/>
<evidence type="ECO:0000313" key="2">
    <source>
        <dbReference type="Proteomes" id="UP000014983"/>
    </source>
</evidence>
<dbReference type="SUPFAM" id="SSF55961">
    <property type="entry name" value="Bet v1-like"/>
    <property type="match status" value="1"/>
</dbReference>
<proteinExistence type="predicted"/>
<dbReference type="PANTHER" id="PTHR36166:SF1">
    <property type="entry name" value="SRPBCC DOMAIN-CONTAINING PROTEIN"/>
    <property type="match status" value="1"/>
</dbReference>